<sequence length="549" mass="59490">MSKLHNTGMAMTDHEADTTRSSFPLQVGTQPQDVRVMVSTAGFDVWTVQDKGCPNGTIAGCTDSRGFLFLYNESNTYVQNSIFDVALEDNLGMDITANFGFDTVTLGWQGSGGPTVQHTVIASIADYSYWLGIFGLNPRPTNFTTFNDPQPSFMSSLKNNNSIPSLSWAYTAGNQYRFQKVFGSLVLGGYDQSRFTPTNVSFPFYEDVGRELLVSVSSIKTDTTTLSSTAFSAYIDSTIPYLYLPLSVCQAFESAFGLTYNSTYDLYLVNSTLHTSLLAAAANVTFTLAAPNGTVDITLPYSAFDLTATWPLVSDQSFYFPLKRASNDTQYTLGRTFLQEAYLIADYERSNFTVAPCAWNENAQADIKTILSPNSTAAAGNSNSSSSGLGAGAIAGVVVGIVALIAVLAVLLFFFRRRKRTQRRRVAELEAREAKTGDADGSSGGGDGDTSNKPFIQLDHELGGGEIHELSAPVKPVGTHEMDSPHKLDPNRAGYNELEGNGRDVVEYFGKAGTAPGGRAEMVGDTPIYEMQGSEVQELDGREGQRKRE</sequence>
<proteinExistence type="predicted"/>
<dbReference type="EMBL" id="JAMKPW020000008">
    <property type="protein sequence ID" value="KAK8215443.1"/>
    <property type="molecule type" value="Genomic_DNA"/>
</dbReference>
<evidence type="ECO:0000313" key="2">
    <source>
        <dbReference type="Proteomes" id="UP001320706"/>
    </source>
</evidence>
<accession>A0ACC3SM20</accession>
<organism evidence="1 2">
    <name type="scientific">Zalaria obscura</name>
    <dbReference type="NCBI Taxonomy" id="2024903"/>
    <lineage>
        <taxon>Eukaryota</taxon>
        <taxon>Fungi</taxon>
        <taxon>Dikarya</taxon>
        <taxon>Ascomycota</taxon>
        <taxon>Pezizomycotina</taxon>
        <taxon>Dothideomycetes</taxon>
        <taxon>Dothideomycetidae</taxon>
        <taxon>Dothideales</taxon>
        <taxon>Zalariaceae</taxon>
        <taxon>Zalaria</taxon>
    </lineage>
</organism>
<keyword evidence="2" id="KW-1185">Reference proteome</keyword>
<reference evidence="1" key="1">
    <citation type="submission" date="2024-02" db="EMBL/GenBank/DDBJ databases">
        <title>Metagenome Assembled Genome of Zalaria obscura JY119.</title>
        <authorList>
            <person name="Vighnesh L."/>
            <person name="Jagadeeshwari U."/>
            <person name="Venkata Ramana C."/>
            <person name="Sasikala C."/>
        </authorList>
    </citation>
    <scope>NUCLEOTIDE SEQUENCE</scope>
    <source>
        <strain evidence="1">JY119</strain>
    </source>
</reference>
<name>A0ACC3SM20_9PEZI</name>
<comment type="caution">
    <text evidence="1">The sequence shown here is derived from an EMBL/GenBank/DDBJ whole genome shotgun (WGS) entry which is preliminary data.</text>
</comment>
<protein>
    <submittedName>
        <fullName evidence="1">Uncharacterized protein</fullName>
    </submittedName>
</protein>
<dbReference type="Proteomes" id="UP001320706">
    <property type="component" value="Unassembled WGS sequence"/>
</dbReference>
<evidence type="ECO:0000313" key="1">
    <source>
        <dbReference type="EMBL" id="KAK8215443.1"/>
    </source>
</evidence>
<gene>
    <name evidence="1" type="ORF">M8818_002064</name>
</gene>